<name>A0A8K0DA05_IGNLU</name>
<evidence type="ECO:0000313" key="4">
    <source>
        <dbReference type="Proteomes" id="UP000801492"/>
    </source>
</evidence>
<evidence type="ECO:0000256" key="1">
    <source>
        <dbReference type="ARBA" id="ARBA00004123"/>
    </source>
</evidence>
<dbReference type="GO" id="GO:0003676">
    <property type="term" value="F:nucleic acid binding"/>
    <property type="evidence" value="ECO:0007669"/>
    <property type="project" value="InterPro"/>
</dbReference>
<keyword evidence="4" id="KW-1185">Reference proteome</keyword>
<dbReference type="GO" id="GO:0005634">
    <property type="term" value="C:nucleus"/>
    <property type="evidence" value="ECO:0007669"/>
    <property type="project" value="UniProtKB-SubCell"/>
</dbReference>
<accession>A0A8K0DA05</accession>
<dbReference type="Gene3D" id="1.10.10.60">
    <property type="entry name" value="Homeodomain-like"/>
    <property type="match status" value="1"/>
</dbReference>
<dbReference type="SUPFAM" id="SSF46689">
    <property type="entry name" value="Homeodomain-like"/>
    <property type="match status" value="1"/>
</dbReference>
<protein>
    <recommendedName>
        <fullName evidence="2">DDE-1 domain-containing protein</fullName>
    </recommendedName>
</protein>
<dbReference type="EMBL" id="VTPC01001452">
    <property type="protein sequence ID" value="KAF2901914.1"/>
    <property type="molecule type" value="Genomic_DNA"/>
</dbReference>
<dbReference type="Gene3D" id="3.30.420.10">
    <property type="entry name" value="Ribonuclease H-like superfamily/Ribonuclease H"/>
    <property type="match status" value="1"/>
</dbReference>
<dbReference type="OrthoDB" id="6753350at2759"/>
<comment type="caution">
    <text evidence="3">The sequence shown here is derived from an EMBL/GenBank/DDBJ whole genome shotgun (WGS) entry which is preliminary data.</text>
</comment>
<dbReference type="InterPro" id="IPR004875">
    <property type="entry name" value="DDE_SF_endonuclease_dom"/>
</dbReference>
<gene>
    <name evidence="3" type="ORF">ILUMI_04270</name>
</gene>
<evidence type="ECO:0000259" key="2">
    <source>
        <dbReference type="Pfam" id="PF03184"/>
    </source>
</evidence>
<dbReference type="Proteomes" id="UP000801492">
    <property type="component" value="Unassembled WGS sequence"/>
</dbReference>
<dbReference type="InterPro" id="IPR036397">
    <property type="entry name" value="RNaseH_sf"/>
</dbReference>
<reference evidence="3" key="1">
    <citation type="submission" date="2019-08" db="EMBL/GenBank/DDBJ databases">
        <title>The genome of the North American firefly Photinus pyralis.</title>
        <authorList>
            <consortium name="Photinus pyralis genome working group"/>
            <person name="Fallon T.R."/>
            <person name="Sander Lower S.E."/>
            <person name="Weng J.-K."/>
        </authorList>
    </citation>
    <scope>NUCLEOTIDE SEQUENCE</scope>
    <source>
        <strain evidence="3">TRF0915ILg1</strain>
        <tissue evidence="3">Whole body</tissue>
    </source>
</reference>
<comment type="subcellular location">
    <subcellularLocation>
        <location evidence="1">Nucleus</location>
    </subcellularLocation>
</comment>
<evidence type="ECO:0000313" key="3">
    <source>
        <dbReference type="EMBL" id="KAF2901914.1"/>
    </source>
</evidence>
<organism evidence="3 4">
    <name type="scientific">Ignelater luminosus</name>
    <name type="common">Cucubano</name>
    <name type="synonym">Pyrophorus luminosus</name>
    <dbReference type="NCBI Taxonomy" id="2038154"/>
    <lineage>
        <taxon>Eukaryota</taxon>
        <taxon>Metazoa</taxon>
        <taxon>Ecdysozoa</taxon>
        <taxon>Arthropoda</taxon>
        <taxon>Hexapoda</taxon>
        <taxon>Insecta</taxon>
        <taxon>Pterygota</taxon>
        <taxon>Neoptera</taxon>
        <taxon>Endopterygota</taxon>
        <taxon>Coleoptera</taxon>
        <taxon>Polyphaga</taxon>
        <taxon>Elateriformia</taxon>
        <taxon>Elateroidea</taxon>
        <taxon>Elateridae</taxon>
        <taxon>Agrypninae</taxon>
        <taxon>Pyrophorini</taxon>
        <taxon>Ignelater</taxon>
    </lineage>
</organism>
<sequence>MPRNYIRKSGSRRYADYSPEVLEACLQTVKAGMSTRLAEHTYNIPRRTIINKLKGRHVNKPGFPAIFTYEEERSFVQCIHRVSEFGFPVNEFEFRTITILLPKLKKAEGKKVVIGDNLSSHINMEVLDLCRQHDVYFVCLPANSTHITQPLDVAFFAPMKRTWREILSSHKETHIGSRSNILEKQHFPQLLKKLFDKLEHNSAENLKAGFKKCGICPCDITPLLGRLNTTLHKEEIQNNIANSFVDFLENKRGEATEFKVRRKRKINIPAGTSIALSEIDLGEASGSKKEKKNKILTAEEDLFSGENNSVVGP</sequence>
<proteinExistence type="predicted"/>
<dbReference type="InterPro" id="IPR009057">
    <property type="entry name" value="Homeodomain-like_sf"/>
</dbReference>
<dbReference type="Pfam" id="PF03184">
    <property type="entry name" value="DDE_1"/>
    <property type="match status" value="1"/>
</dbReference>
<feature type="domain" description="DDE-1" evidence="2">
    <location>
        <begin position="102"/>
        <end position="169"/>
    </location>
</feature>
<dbReference type="AlphaFoldDB" id="A0A8K0DA05"/>